<accession>A0A4P2Q8M9</accession>
<keyword evidence="1 9" id="KW-0808">Transferase</keyword>
<dbReference type="OrthoDB" id="9801841at2"/>
<evidence type="ECO:0000259" key="8">
    <source>
        <dbReference type="PROSITE" id="PS50011"/>
    </source>
</evidence>
<feature type="domain" description="Protein kinase" evidence="8">
    <location>
        <begin position="24"/>
        <end position="319"/>
    </location>
</feature>
<dbReference type="CDD" id="cd14014">
    <property type="entry name" value="STKc_PknB_like"/>
    <property type="match status" value="1"/>
</dbReference>
<keyword evidence="7" id="KW-1133">Transmembrane helix</keyword>
<gene>
    <name evidence="9" type="ORF">SOCEGT47_061140</name>
</gene>
<dbReference type="PANTHER" id="PTHR43289">
    <property type="entry name" value="MITOGEN-ACTIVATED PROTEIN KINASE KINASE KINASE 20-RELATED"/>
    <property type="match status" value="1"/>
</dbReference>
<keyword evidence="7" id="KW-0812">Transmembrane</keyword>
<feature type="compositionally biased region" description="Pro residues" evidence="6">
    <location>
        <begin position="365"/>
        <end position="379"/>
    </location>
</feature>
<keyword evidence="7" id="KW-0472">Membrane</keyword>
<dbReference type="InterPro" id="IPR008266">
    <property type="entry name" value="Tyr_kinase_AS"/>
</dbReference>
<dbReference type="PANTHER" id="PTHR43289:SF6">
    <property type="entry name" value="SERINE_THREONINE-PROTEIN KINASE NEKL-3"/>
    <property type="match status" value="1"/>
</dbReference>
<dbReference type="PROSITE" id="PS00107">
    <property type="entry name" value="PROTEIN_KINASE_ATP"/>
    <property type="match status" value="1"/>
</dbReference>
<keyword evidence="2 5" id="KW-0547">Nucleotide-binding</keyword>
<dbReference type="PROSITE" id="PS00109">
    <property type="entry name" value="PROTEIN_KINASE_TYR"/>
    <property type="match status" value="1"/>
</dbReference>
<dbReference type="EC" id="2.7.11.1" evidence="9"/>
<dbReference type="Gene3D" id="1.10.510.10">
    <property type="entry name" value="Transferase(Phosphotransferase) domain 1"/>
    <property type="match status" value="1"/>
</dbReference>
<evidence type="ECO:0000313" key="10">
    <source>
        <dbReference type="Proteomes" id="UP000295781"/>
    </source>
</evidence>
<feature type="compositionally biased region" description="Low complexity" evidence="6">
    <location>
        <begin position="380"/>
        <end position="396"/>
    </location>
</feature>
<dbReference type="PROSITE" id="PS50011">
    <property type="entry name" value="PROTEIN_KINASE_DOM"/>
    <property type="match status" value="1"/>
</dbReference>
<feature type="region of interest" description="Disordered" evidence="6">
    <location>
        <begin position="414"/>
        <end position="473"/>
    </location>
</feature>
<sequence>MPASRPRPHNAASEPPPGLFAGKYRLIRMLGKGGMGEVWLAEEEGPRNFRRRVALKRLASRPELGDYARESFFAEAQVIARLDHPNVVRLIELGTCEGSVYLALDYIDGPAIDRVLRKVGAFSPRAVAYIGREMARALEAVHTLCEDDGRSCAVVHRDVTPSNILIARDGRVRLTDFGVAWVPGLADEQTDSGVFKGKLPYMPPEQARGEPFDGRADVFSLGLTLLEALLGSRVRKAETQTQLILRVASTPIPRARELLPGLCAPLADALDAATEFNVDKRTPSAGKLAADLERALLEMGPGAEQEARNEVKERVETYIARTGPVSGSGYPHPSLPPASGPGQAGKGSPRRGSSPDIASASTSGRPPPPSRRSGAPPPRASGAPPSRASGAPRPLAAGSSLSVHYLDFDGPSDVPARSHAVARSHARPSTPGDELPRGRAAGNAARSAGERPAAASDARPGLSPAERASAGQEVADVALSAEQLRRKRKIFFAGLFLLGALAMARLLVVAGCP</sequence>
<reference evidence="9 10" key="1">
    <citation type="submission" date="2015-09" db="EMBL/GenBank/DDBJ databases">
        <title>Sorangium comparison.</title>
        <authorList>
            <person name="Zaburannyi N."/>
            <person name="Bunk B."/>
            <person name="Overmann J."/>
            <person name="Mueller R."/>
        </authorList>
    </citation>
    <scope>NUCLEOTIDE SEQUENCE [LARGE SCALE GENOMIC DNA]</scope>
    <source>
        <strain evidence="9 10">So ceGT47</strain>
    </source>
</reference>
<evidence type="ECO:0000256" key="2">
    <source>
        <dbReference type="ARBA" id="ARBA00022741"/>
    </source>
</evidence>
<dbReference type="GO" id="GO:0005524">
    <property type="term" value="F:ATP binding"/>
    <property type="evidence" value="ECO:0007669"/>
    <property type="project" value="UniProtKB-UniRule"/>
</dbReference>
<dbReference type="Proteomes" id="UP000295781">
    <property type="component" value="Chromosome"/>
</dbReference>
<dbReference type="InterPro" id="IPR017441">
    <property type="entry name" value="Protein_kinase_ATP_BS"/>
</dbReference>
<dbReference type="EMBL" id="CP012670">
    <property type="protein sequence ID" value="AUX25566.1"/>
    <property type="molecule type" value="Genomic_DNA"/>
</dbReference>
<protein>
    <submittedName>
        <fullName evidence="9">Protein kinase</fullName>
        <ecNumber evidence="9">2.7.11.1</ecNumber>
    </submittedName>
</protein>
<organism evidence="9 10">
    <name type="scientific">Sorangium cellulosum</name>
    <name type="common">Polyangium cellulosum</name>
    <dbReference type="NCBI Taxonomy" id="56"/>
    <lineage>
        <taxon>Bacteria</taxon>
        <taxon>Pseudomonadati</taxon>
        <taxon>Myxococcota</taxon>
        <taxon>Polyangia</taxon>
        <taxon>Polyangiales</taxon>
        <taxon>Polyangiaceae</taxon>
        <taxon>Sorangium</taxon>
    </lineage>
</organism>
<proteinExistence type="predicted"/>
<evidence type="ECO:0000256" key="7">
    <source>
        <dbReference type="SAM" id="Phobius"/>
    </source>
</evidence>
<evidence type="ECO:0000313" key="9">
    <source>
        <dbReference type="EMBL" id="AUX25566.1"/>
    </source>
</evidence>
<dbReference type="SUPFAM" id="SSF56112">
    <property type="entry name" value="Protein kinase-like (PK-like)"/>
    <property type="match status" value="1"/>
</dbReference>
<dbReference type="GO" id="GO:0004674">
    <property type="term" value="F:protein serine/threonine kinase activity"/>
    <property type="evidence" value="ECO:0007669"/>
    <property type="project" value="UniProtKB-EC"/>
</dbReference>
<evidence type="ECO:0000256" key="1">
    <source>
        <dbReference type="ARBA" id="ARBA00022679"/>
    </source>
</evidence>
<evidence type="ECO:0000256" key="6">
    <source>
        <dbReference type="SAM" id="MobiDB-lite"/>
    </source>
</evidence>
<evidence type="ECO:0000256" key="3">
    <source>
        <dbReference type="ARBA" id="ARBA00022777"/>
    </source>
</evidence>
<feature type="binding site" evidence="5">
    <location>
        <position position="56"/>
    </location>
    <ligand>
        <name>ATP</name>
        <dbReference type="ChEBI" id="CHEBI:30616"/>
    </ligand>
</feature>
<dbReference type="Pfam" id="PF00069">
    <property type="entry name" value="Pkinase"/>
    <property type="match status" value="1"/>
</dbReference>
<name>A0A4P2Q8M9_SORCE</name>
<dbReference type="InterPro" id="IPR000719">
    <property type="entry name" value="Prot_kinase_dom"/>
</dbReference>
<dbReference type="InterPro" id="IPR011009">
    <property type="entry name" value="Kinase-like_dom_sf"/>
</dbReference>
<dbReference type="AlphaFoldDB" id="A0A4P2Q8M9"/>
<dbReference type="Gene3D" id="3.30.200.20">
    <property type="entry name" value="Phosphorylase Kinase, domain 1"/>
    <property type="match status" value="1"/>
</dbReference>
<feature type="compositionally biased region" description="Low complexity" evidence="6">
    <location>
        <begin position="438"/>
        <end position="456"/>
    </location>
</feature>
<evidence type="ECO:0000256" key="5">
    <source>
        <dbReference type="PROSITE-ProRule" id="PRU10141"/>
    </source>
</evidence>
<feature type="region of interest" description="Disordered" evidence="6">
    <location>
        <begin position="322"/>
        <end position="396"/>
    </location>
</feature>
<dbReference type="RefSeq" id="WP_129352571.1">
    <property type="nucleotide sequence ID" value="NZ_CP012670.1"/>
</dbReference>
<feature type="transmembrane region" description="Helical" evidence="7">
    <location>
        <begin position="490"/>
        <end position="510"/>
    </location>
</feature>
<keyword evidence="3 9" id="KW-0418">Kinase</keyword>
<keyword evidence="4 5" id="KW-0067">ATP-binding</keyword>
<evidence type="ECO:0000256" key="4">
    <source>
        <dbReference type="ARBA" id="ARBA00022840"/>
    </source>
</evidence>